<gene>
    <name evidence="2" type="ORF">FN846DRAFT_995469</name>
</gene>
<feature type="region of interest" description="Disordered" evidence="1">
    <location>
        <begin position="268"/>
        <end position="435"/>
    </location>
</feature>
<feature type="compositionally biased region" description="Basic and acidic residues" evidence="1">
    <location>
        <begin position="310"/>
        <end position="341"/>
    </location>
</feature>
<feature type="compositionally biased region" description="Polar residues" evidence="1">
    <location>
        <begin position="209"/>
        <end position="219"/>
    </location>
</feature>
<feature type="region of interest" description="Disordered" evidence="1">
    <location>
        <begin position="79"/>
        <end position="146"/>
    </location>
</feature>
<evidence type="ECO:0000256" key="1">
    <source>
        <dbReference type="SAM" id="MobiDB-lite"/>
    </source>
</evidence>
<proteinExistence type="predicted"/>
<feature type="compositionally biased region" description="Low complexity" evidence="1">
    <location>
        <begin position="279"/>
        <end position="294"/>
    </location>
</feature>
<feature type="compositionally biased region" description="Basic residues" evidence="1">
    <location>
        <begin position="352"/>
        <end position="374"/>
    </location>
</feature>
<feature type="region of interest" description="Disordered" evidence="1">
    <location>
        <begin position="200"/>
        <end position="221"/>
    </location>
</feature>
<dbReference type="InParanoid" id="A0A5J5EKR4"/>
<evidence type="ECO:0000313" key="3">
    <source>
        <dbReference type="Proteomes" id="UP000326924"/>
    </source>
</evidence>
<name>A0A5J5EKR4_9PEZI</name>
<sequence length="703" mass="78844">MAVQCECYGVIWPDPQDIRFVHDSSRELLYGAVNLRAPPQSHRASLVTPYLELLFTSPIPIHSLHHSITPLLHHSATPSLRHSVTPSVPTHSTPPLHHYPPIPEPSGTMRHDPSTPNQNQTRQRSRPTAVSFFGPEMHSTKTSTSETLTAAASTAAASTAAEMFVKQEEDGDEEMGFDTPTAVTKYDADTARKRVEDSLARRAKETADQKGSSSAQFSTRRPVALRVGEPSGSFFGTRSSQASTAADLRRDDRALFNADRLQRLGRRETASWSPIQDDSATLTSSLPTGTSTNSIELPFNRLEATATQADEAKQMEKTRREKDRFYNRNNDKHRPAKDLSRHGGYVDTTAARSRRYTHSSHRDSVRRHSRHSRHRDSGDEHRRDRRRSRSRSRRPRSRSRSIDRADAKGASWRHRSHRRGSKEDQDYELSSNMNNAPGVLEPMDWMSQGFGSMAMASPAMGAMGRHQQPDFQAGYMPQFNPMGFAMQYGQLGFAPPQHFPPFGFILPGQPRKFPPALPDIAENLKQYVNVSPTLQKREKALYCYHKMLLLIGEKQLQLLAAELVVKTVGHPLQTQHDVQELGEELVNDLHVSIVATGYRDALFLGAKGQRGPKARVLRAYIGAFMQSNRDPDGIFTYIAQKELKMWFEDLFSPRLTAILVRNAKAAKLAADAVASVETPPRVNSHAEDIIQKMVDAKKNKWSE</sequence>
<dbReference type="AlphaFoldDB" id="A0A5J5EKR4"/>
<evidence type="ECO:0000313" key="2">
    <source>
        <dbReference type="EMBL" id="KAA8895821.1"/>
    </source>
</evidence>
<keyword evidence="3" id="KW-1185">Reference proteome</keyword>
<accession>A0A5J5EKR4</accession>
<protein>
    <submittedName>
        <fullName evidence="2">Uncharacterized protein</fullName>
    </submittedName>
</protein>
<comment type="caution">
    <text evidence="2">The sequence shown here is derived from an EMBL/GenBank/DDBJ whole genome shotgun (WGS) entry which is preliminary data.</text>
</comment>
<reference evidence="2 3" key="1">
    <citation type="submission" date="2019-09" db="EMBL/GenBank/DDBJ databases">
        <title>Draft genome of the ectomycorrhizal ascomycete Sphaerosporella brunnea.</title>
        <authorList>
            <consortium name="DOE Joint Genome Institute"/>
            <person name="Benucci G.M."/>
            <person name="Marozzi G."/>
            <person name="Antonielli L."/>
            <person name="Sanchez S."/>
            <person name="Marco P."/>
            <person name="Wang X."/>
            <person name="Falini L.B."/>
            <person name="Barry K."/>
            <person name="Haridas S."/>
            <person name="Lipzen A."/>
            <person name="Labutti K."/>
            <person name="Grigoriev I.V."/>
            <person name="Murat C."/>
            <person name="Martin F."/>
            <person name="Albertini E."/>
            <person name="Donnini D."/>
            <person name="Bonito G."/>
        </authorList>
    </citation>
    <scope>NUCLEOTIDE SEQUENCE [LARGE SCALE GENOMIC DNA]</scope>
    <source>
        <strain evidence="2 3">Sb_GMNB300</strain>
    </source>
</reference>
<dbReference type="Proteomes" id="UP000326924">
    <property type="component" value="Unassembled WGS sequence"/>
</dbReference>
<feature type="compositionally biased region" description="Low complexity" evidence="1">
    <location>
        <begin position="82"/>
        <end position="96"/>
    </location>
</feature>
<organism evidence="2 3">
    <name type="scientific">Sphaerosporella brunnea</name>
    <dbReference type="NCBI Taxonomy" id="1250544"/>
    <lineage>
        <taxon>Eukaryota</taxon>
        <taxon>Fungi</taxon>
        <taxon>Dikarya</taxon>
        <taxon>Ascomycota</taxon>
        <taxon>Pezizomycotina</taxon>
        <taxon>Pezizomycetes</taxon>
        <taxon>Pezizales</taxon>
        <taxon>Pyronemataceae</taxon>
        <taxon>Sphaerosporella</taxon>
    </lineage>
</organism>
<dbReference type="EMBL" id="VXIS01000242">
    <property type="protein sequence ID" value="KAA8895821.1"/>
    <property type="molecule type" value="Genomic_DNA"/>
</dbReference>
<feature type="compositionally biased region" description="Polar residues" evidence="1">
    <location>
        <begin position="114"/>
        <end position="128"/>
    </location>
</feature>
<feature type="compositionally biased region" description="Basic residues" evidence="1">
    <location>
        <begin position="411"/>
        <end position="420"/>
    </location>
</feature>
<feature type="compositionally biased region" description="Basic residues" evidence="1">
    <location>
        <begin position="383"/>
        <end position="399"/>
    </location>
</feature>